<protein>
    <submittedName>
        <fullName evidence="1">Uncharacterized protein</fullName>
    </submittedName>
</protein>
<sequence length="50" mass="6022">MKTYQIYIKSHIDAPDFDIEMEAKDEADLVAKFNKKYDYELSKNDYQELI</sequence>
<accession>A0A6M3J214</accession>
<reference evidence="1" key="1">
    <citation type="submission" date="2020-03" db="EMBL/GenBank/DDBJ databases">
        <title>The deep terrestrial virosphere.</title>
        <authorList>
            <person name="Holmfeldt K."/>
            <person name="Nilsson E."/>
            <person name="Simone D."/>
            <person name="Lopez-Fernandez M."/>
            <person name="Wu X."/>
            <person name="de Brujin I."/>
            <person name="Lundin D."/>
            <person name="Andersson A."/>
            <person name="Bertilsson S."/>
            <person name="Dopson M."/>
        </authorList>
    </citation>
    <scope>NUCLEOTIDE SEQUENCE</scope>
    <source>
        <strain evidence="2">MM415A00846</strain>
        <strain evidence="1">MM415B00619</strain>
    </source>
</reference>
<dbReference type="EMBL" id="MT141499">
    <property type="protein sequence ID" value="QJA63558.1"/>
    <property type="molecule type" value="Genomic_DNA"/>
</dbReference>
<gene>
    <name evidence="2" type="ORF">MM415A00846_0025</name>
    <name evidence="1" type="ORF">MM415B00619_0037</name>
</gene>
<dbReference type="AlphaFoldDB" id="A0A6M3J214"/>
<dbReference type="EMBL" id="MT142389">
    <property type="protein sequence ID" value="QJA79646.1"/>
    <property type="molecule type" value="Genomic_DNA"/>
</dbReference>
<organism evidence="1">
    <name type="scientific">viral metagenome</name>
    <dbReference type="NCBI Taxonomy" id="1070528"/>
    <lineage>
        <taxon>unclassified sequences</taxon>
        <taxon>metagenomes</taxon>
        <taxon>organismal metagenomes</taxon>
    </lineage>
</organism>
<evidence type="ECO:0000313" key="2">
    <source>
        <dbReference type="EMBL" id="QJA79646.1"/>
    </source>
</evidence>
<evidence type="ECO:0000313" key="1">
    <source>
        <dbReference type="EMBL" id="QJA63558.1"/>
    </source>
</evidence>
<proteinExistence type="predicted"/>
<name>A0A6M3J214_9ZZZZ</name>